<keyword evidence="10" id="KW-0813">Transport</keyword>
<dbReference type="EMBL" id="NXIB02000042">
    <property type="protein sequence ID" value="PHX55765.1"/>
    <property type="molecule type" value="Genomic_DNA"/>
</dbReference>
<comment type="subcellular location">
    <subcellularLocation>
        <location evidence="1 10">Cell membrane</location>
        <topology evidence="1 10">Multi-pass membrane protein</topology>
    </subcellularLocation>
</comment>
<evidence type="ECO:0000256" key="1">
    <source>
        <dbReference type="ARBA" id="ARBA00004651"/>
    </source>
</evidence>
<dbReference type="GO" id="GO:0140114">
    <property type="term" value="P:cellular detoxification of fluoride"/>
    <property type="evidence" value="ECO:0007669"/>
    <property type="project" value="UniProtKB-UniRule"/>
</dbReference>
<comment type="caution">
    <text evidence="11">The sequence shown here is derived from an EMBL/GenBank/DDBJ whole genome shotgun (WGS) entry which is preliminary data.</text>
</comment>
<dbReference type="OrthoDB" id="9815830at2"/>
<dbReference type="GO" id="GO:0046872">
    <property type="term" value="F:metal ion binding"/>
    <property type="evidence" value="ECO:0007669"/>
    <property type="project" value="UniProtKB-KW"/>
</dbReference>
<evidence type="ECO:0000313" key="12">
    <source>
        <dbReference type="Proteomes" id="UP000226442"/>
    </source>
</evidence>
<protein>
    <recommendedName>
        <fullName evidence="10">Fluoride-specific ion channel FluC</fullName>
    </recommendedName>
</protein>
<feature type="binding site" evidence="10">
    <location>
        <position position="85"/>
    </location>
    <ligand>
        <name>Na(+)</name>
        <dbReference type="ChEBI" id="CHEBI:29101"/>
        <note>structural</note>
    </ligand>
</feature>
<evidence type="ECO:0000256" key="4">
    <source>
        <dbReference type="ARBA" id="ARBA00022989"/>
    </source>
</evidence>
<keyword evidence="12" id="KW-1185">Reference proteome</keyword>
<feature type="binding site" evidence="10">
    <location>
        <position position="82"/>
    </location>
    <ligand>
        <name>Na(+)</name>
        <dbReference type="ChEBI" id="CHEBI:29101"/>
        <note>structural</note>
    </ligand>
</feature>
<keyword evidence="10" id="KW-0479">Metal-binding</keyword>
<keyword evidence="6 10" id="KW-0407">Ion channel</keyword>
<dbReference type="Pfam" id="PF02537">
    <property type="entry name" value="CRCB"/>
    <property type="match status" value="1"/>
</dbReference>
<keyword evidence="4 10" id="KW-1133">Transmembrane helix</keyword>
<reference evidence="11" key="1">
    <citation type="submission" date="2017-10" db="EMBL/GenBank/DDBJ databases">
        <title>Draft genome sequence of the planktic cyanobacteria Tychonema bourrellyi isolated from alpine lentic freshwater.</title>
        <authorList>
            <person name="Tett A."/>
            <person name="Armanini F."/>
            <person name="Asnicar F."/>
            <person name="Boscaini A."/>
            <person name="Pasolli E."/>
            <person name="Zolfo M."/>
            <person name="Donati C."/>
            <person name="Salmaso N."/>
            <person name="Segata N."/>
        </authorList>
    </citation>
    <scope>NUCLEOTIDE SEQUENCE</scope>
    <source>
        <strain evidence="11">FEM_GT703</strain>
    </source>
</reference>
<dbReference type="NCBIfam" id="TIGR00494">
    <property type="entry name" value="crcB"/>
    <property type="match status" value="1"/>
</dbReference>
<evidence type="ECO:0000256" key="2">
    <source>
        <dbReference type="ARBA" id="ARBA00022475"/>
    </source>
</evidence>
<feature type="transmembrane region" description="Helical" evidence="10">
    <location>
        <begin position="72"/>
        <end position="92"/>
    </location>
</feature>
<comment type="similarity">
    <text evidence="7 10">Belongs to the fluoride channel Fluc/FEX (TC 1.A.43) family.</text>
</comment>
<comment type="function">
    <text evidence="9 10">Fluoride-specific ion channel. Important for reducing fluoride concentration in the cell, thus reducing its toxicity.</text>
</comment>
<comment type="activity regulation">
    <text evidence="10">Na(+) is not transported, but it plays an essential structural role and its presence is essential for fluoride channel function.</text>
</comment>
<evidence type="ECO:0000256" key="10">
    <source>
        <dbReference type="HAMAP-Rule" id="MF_00454"/>
    </source>
</evidence>
<evidence type="ECO:0000256" key="3">
    <source>
        <dbReference type="ARBA" id="ARBA00022692"/>
    </source>
</evidence>
<dbReference type="PANTHER" id="PTHR28259">
    <property type="entry name" value="FLUORIDE EXPORT PROTEIN 1-RELATED"/>
    <property type="match status" value="1"/>
</dbReference>
<proteinExistence type="inferred from homology"/>
<dbReference type="PANTHER" id="PTHR28259:SF1">
    <property type="entry name" value="FLUORIDE EXPORT PROTEIN 1-RELATED"/>
    <property type="match status" value="1"/>
</dbReference>
<name>A0A2G4F1Z7_9CYAN</name>
<keyword evidence="10" id="KW-0406">Ion transport</keyword>
<accession>A0A2G4F1Z7</accession>
<feature type="transmembrane region" description="Helical" evidence="10">
    <location>
        <begin position="7"/>
        <end position="27"/>
    </location>
</feature>
<evidence type="ECO:0000256" key="5">
    <source>
        <dbReference type="ARBA" id="ARBA00023136"/>
    </source>
</evidence>
<dbReference type="Proteomes" id="UP000226442">
    <property type="component" value="Unassembled WGS sequence"/>
</dbReference>
<sequence>MLQDSNFRVPIAISFGAVAGALSRYYITLWFASRFSTAFPYATFLINITGCLAMGFFITLASERVMIIPLEVRLMVTTGFLGAYTTFSTYGLETNALWRDRSYSVATFYWAGSAILGVIAVQLGIILARSGK</sequence>
<feature type="transmembrane region" description="Helical" evidence="10">
    <location>
        <begin position="39"/>
        <end position="60"/>
    </location>
</feature>
<dbReference type="AlphaFoldDB" id="A0A2G4F1Z7"/>
<keyword evidence="5 10" id="KW-0472">Membrane</keyword>
<evidence type="ECO:0000256" key="7">
    <source>
        <dbReference type="ARBA" id="ARBA00035120"/>
    </source>
</evidence>
<gene>
    <name evidence="10 11" type="primary">crcB</name>
    <name evidence="10" type="synonym">fluC</name>
    <name evidence="11" type="ORF">CP500_009150</name>
</gene>
<keyword evidence="2 10" id="KW-1003">Cell membrane</keyword>
<evidence type="ECO:0000256" key="8">
    <source>
        <dbReference type="ARBA" id="ARBA00035585"/>
    </source>
</evidence>
<comment type="catalytic activity">
    <reaction evidence="8">
        <text>fluoride(in) = fluoride(out)</text>
        <dbReference type="Rhea" id="RHEA:76159"/>
        <dbReference type="ChEBI" id="CHEBI:17051"/>
    </reaction>
    <physiologicalReaction direction="left-to-right" evidence="8">
        <dbReference type="Rhea" id="RHEA:76160"/>
    </physiologicalReaction>
</comment>
<dbReference type="HAMAP" id="MF_00454">
    <property type="entry name" value="FluC"/>
    <property type="match status" value="1"/>
</dbReference>
<evidence type="ECO:0000256" key="6">
    <source>
        <dbReference type="ARBA" id="ARBA00023303"/>
    </source>
</evidence>
<evidence type="ECO:0000256" key="9">
    <source>
        <dbReference type="ARBA" id="ARBA00049940"/>
    </source>
</evidence>
<evidence type="ECO:0000313" key="11">
    <source>
        <dbReference type="EMBL" id="PHX55765.1"/>
    </source>
</evidence>
<keyword evidence="10" id="KW-0915">Sodium</keyword>
<dbReference type="GO" id="GO:0005886">
    <property type="term" value="C:plasma membrane"/>
    <property type="evidence" value="ECO:0007669"/>
    <property type="project" value="UniProtKB-SubCell"/>
</dbReference>
<keyword evidence="3 10" id="KW-0812">Transmembrane</keyword>
<dbReference type="InterPro" id="IPR003691">
    <property type="entry name" value="FluC"/>
</dbReference>
<organism evidence="11 12">
    <name type="scientific">Tychonema bourrellyi FEM_GT703</name>
    <dbReference type="NCBI Taxonomy" id="2040638"/>
    <lineage>
        <taxon>Bacteria</taxon>
        <taxon>Bacillati</taxon>
        <taxon>Cyanobacteriota</taxon>
        <taxon>Cyanophyceae</taxon>
        <taxon>Oscillatoriophycideae</taxon>
        <taxon>Oscillatoriales</taxon>
        <taxon>Microcoleaceae</taxon>
        <taxon>Tychonema</taxon>
    </lineage>
</organism>
<feature type="transmembrane region" description="Helical" evidence="10">
    <location>
        <begin position="107"/>
        <end position="128"/>
    </location>
</feature>
<dbReference type="GO" id="GO:0062054">
    <property type="term" value="F:fluoride channel activity"/>
    <property type="evidence" value="ECO:0007669"/>
    <property type="project" value="UniProtKB-UniRule"/>
</dbReference>